<organism evidence="2 3">
    <name type="scientific">Didymella pomorum</name>
    <dbReference type="NCBI Taxonomy" id="749634"/>
    <lineage>
        <taxon>Eukaryota</taxon>
        <taxon>Fungi</taxon>
        <taxon>Dikarya</taxon>
        <taxon>Ascomycota</taxon>
        <taxon>Pezizomycotina</taxon>
        <taxon>Dothideomycetes</taxon>
        <taxon>Pleosporomycetidae</taxon>
        <taxon>Pleosporales</taxon>
        <taxon>Pleosporineae</taxon>
        <taxon>Didymellaceae</taxon>
        <taxon>Didymella</taxon>
    </lineage>
</organism>
<accession>A0A9W9DA09</accession>
<feature type="region of interest" description="Disordered" evidence="1">
    <location>
        <begin position="1"/>
        <end position="53"/>
    </location>
</feature>
<evidence type="ECO:0000313" key="3">
    <source>
        <dbReference type="Proteomes" id="UP001140510"/>
    </source>
</evidence>
<protein>
    <submittedName>
        <fullName evidence="2">Uncharacterized protein</fullName>
    </submittedName>
</protein>
<keyword evidence="3" id="KW-1185">Reference proteome</keyword>
<gene>
    <name evidence="2" type="ORF">N0V91_002028</name>
</gene>
<feature type="compositionally biased region" description="Basic and acidic residues" evidence="1">
    <location>
        <begin position="152"/>
        <end position="162"/>
    </location>
</feature>
<proteinExistence type="predicted"/>
<comment type="caution">
    <text evidence="2">The sequence shown here is derived from an EMBL/GenBank/DDBJ whole genome shotgun (WGS) entry which is preliminary data.</text>
</comment>
<feature type="compositionally biased region" description="Acidic residues" evidence="1">
    <location>
        <begin position="563"/>
        <end position="572"/>
    </location>
</feature>
<dbReference type="EMBL" id="JAPEVA010000008">
    <property type="protein sequence ID" value="KAJ4410541.1"/>
    <property type="molecule type" value="Genomic_DNA"/>
</dbReference>
<feature type="compositionally biased region" description="Polar residues" evidence="1">
    <location>
        <begin position="25"/>
        <end position="38"/>
    </location>
</feature>
<sequence length="572" mass="63778">MKRQGSSNNKNILHFFKSIPRPSQEKSSAADTPSQNVAQPPLASTALPDRVQKSAAGTSISFESNISNIAHVEDAPTAEDTVMTSIETLPPTTSQTSANSRASKRVLSNGKEAVLNSDSDSDFLEDLDFKVGTPVPRLPKIPQHAGRPTRRATFEDGPELRKPPKAVRNNGKRSFNQLIETAQKNLDTERKIQERKAELAKVEREEDPASATTELTKDTLKKAIQAGDDSDEADRLYTSMQRTNEARALMSYHFFEDNPLLSLEPPFPEMSLPDHGWAACFEVYLGYSPALDQRYLEILQTHDEQLQEQLYPKRLDVIFKSIGAQVDSLEVDAEIIPNKAHATNERPIPLSLKRVAMLLTSAAPCHLPPSQLDFWPYLRRYLALSFLFYPEKVDMPLTDPQLHKLIHDHLDNSPHYCMRKDTNYSHVAARFGLLDVAIGPGLGIVPYVPLISPPPSETGSSPPVAPPPETSDVKAFNKEVDALAQRIKLISNSIVETGAALDLTILEAKERCERLFWRLQHAVRIGGKKAENVFGDDDGKQLKIKMLFKQLPKKAPQRKSIFDQDEEDELSA</sequence>
<evidence type="ECO:0000256" key="1">
    <source>
        <dbReference type="SAM" id="MobiDB-lite"/>
    </source>
</evidence>
<dbReference type="AlphaFoldDB" id="A0A9W9DA09"/>
<dbReference type="OrthoDB" id="5350396at2759"/>
<reference evidence="2" key="1">
    <citation type="submission" date="2022-10" db="EMBL/GenBank/DDBJ databases">
        <title>Tapping the CABI collections for fungal endophytes: first genome assemblies for Collariella, Neodidymelliopsis, Ascochyta clinopodiicola, Didymella pomorum, Didymosphaeria variabile, Neocosmospora piperis and Neocucurbitaria cava.</title>
        <authorList>
            <person name="Hill R."/>
        </authorList>
    </citation>
    <scope>NUCLEOTIDE SEQUENCE</scope>
    <source>
        <strain evidence="2">IMI 355091</strain>
    </source>
</reference>
<dbReference type="Proteomes" id="UP001140510">
    <property type="component" value="Unassembled WGS sequence"/>
</dbReference>
<feature type="region of interest" description="Disordered" evidence="1">
    <location>
        <begin position="135"/>
        <end position="175"/>
    </location>
</feature>
<evidence type="ECO:0000313" key="2">
    <source>
        <dbReference type="EMBL" id="KAJ4410541.1"/>
    </source>
</evidence>
<feature type="region of interest" description="Disordered" evidence="1">
    <location>
        <begin position="553"/>
        <end position="572"/>
    </location>
</feature>
<feature type="compositionally biased region" description="Polar residues" evidence="1">
    <location>
        <begin position="1"/>
        <end position="11"/>
    </location>
</feature>
<name>A0A9W9DA09_9PLEO</name>